<name>A0AAD9A9G8_9PEZI</name>
<accession>A0AAD9A9G8</accession>
<dbReference type="AlphaFoldDB" id="A0AAD9A9G8"/>
<reference evidence="1" key="1">
    <citation type="submission" date="2023-01" db="EMBL/GenBank/DDBJ databases">
        <title>Colletotrichum chrysophilum M932 genome sequence.</title>
        <authorList>
            <person name="Baroncelli R."/>
        </authorList>
    </citation>
    <scope>NUCLEOTIDE SEQUENCE</scope>
    <source>
        <strain evidence="1">M932</strain>
    </source>
</reference>
<proteinExistence type="predicted"/>
<evidence type="ECO:0000313" key="1">
    <source>
        <dbReference type="EMBL" id="KAK1843938.1"/>
    </source>
</evidence>
<keyword evidence="2" id="KW-1185">Reference proteome</keyword>
<dbReference type="Proteomes" id="UP001243330">
    <property type="component" value="Unassembled WGS sequence"/>
</dbReference>
<protein>
    <submittedName>
        <fullName evidence="1">Uncharacterized protein</fullName>
    </submittedName>
</protein>
<gene>
    <name evidence="1" type="ORF">CCHR01_13429</name>
</gene>
<evidence type="ECO:0000313" key="2">
    <source>
        <dbReference type="Proteomes" id="UP001243330"/>
    </source>
</evidence>
<dbReference type="EMBL" id="JAQOWY010000333">
    <property type="protein sequence ID" value="KAK1843938.1"/>
    <property type="molecule type" value="Genomic_DNA"/>
</dbReference>
<sequence>MDEARLSTQLTDDWWWTDGLLHMLGVGRTSALGAYTSSGIISVRPSIGVALRRLFAGGVIVREDQAASGQRAVGGRVLGPLGVVQQPGSTKINTSCLTA</sequence>
<comment type="caution">
    <text evidence="1">The sequence shown here is derived from an EMBL/GenBank/DDBJ whole genome shotgun (WGS) entry which is preliminary data.</text>
</comment>
<organism evidence="1 2">
    <name type="scientific">Colletotrichum chrysophilum</name>
    <dbReference type="NCBI Taxonomy" id="1836956"/>
    <lineage>
        <taxon>Eukaryota</taxon>
        <taxon>Fungi</taxon>
        <taxon>Dikarya</taxon>
        <taxon>Ascomycota</taxon>
        <taxon>Pezizomycotina</taxon>
        <taxon>Sordariomycetes</taxon>
        <taxon>Hypocreomycetidae</taxon>
        <taxon>Glomerellales</taxon>
        <taxon>Glomerellaceae</taxon>
        <taxon>Colletotrichum</taxon>
        <taxon>Colletotrichum gloeosporioides species complex</taxon>
    </lineage>
</organism>